<dbReference type="EMBL" id="PQIB02000001">
    <property type="protein sequence ID" value="RLN41976.1"/>
    <property type="molecule type" value="Genomic_DNA"/>
</dbReference>
<evidence type="ECO:0000256" key="1">
    <source>
        <dbReference type="SAM" id="MobiDB-lite"/>
    </source>
</evidence>
<reference evidence="3" key="1">
    <citation type="journal article" date="2019" name="Nat. Commun.">
        <title>The genome of broomcorn millet.</title>
        <authorList>
            <person name="Zou C."/>
            <person name="Miki D."/>
            <person name="Li D."/>
            <person name="Tang Q."/>
            <person name="Xiao L."/>
            <person name="Rajput S."/>
            <person name="Deng P."/>
            <person name="Jia W."/>
            <person name="Huang R."/>
            <person name="Zhang M."/>
            <person name="Sun Y."/>
            <person name="Hu J."/>
            <person name="Fu X."/>
            <person name="Schnable P.S."/>
            <person name="Li F."/>
            <person name="Zhang H."/>
            <person name="Feng B."/>
            <person name="Zhu X."/>
            <person name="Liu R."/>
            <person name="Schnable J.C."/>
            <person name="Zhu J.-K."/>
            <person name="Zhang H."/>
        </authorList>
    </citation>
    <scope>NUCLEOTIDE SEQUENCE [LARGE SCALE GENOMIC DNA]</scope>
</reference>
<dbReference type="AlphaFoldDB" id="A0A3L6TQQ2"/>
<evidence type="ECO:0000313" key="2">
    <source>
        <dbReference type="EMBL" id="RLN41976.1"/>
    </source>
</evidence>
<feature type="region of interest" description="Disordered" evidence="1">
    <location>
        <begin position="202"/>
        <end position="264"/>
    </location>
</feature>
<feature type="compositionally biased region" description="Basic residues" evidence="1">
    <location>
        <begin position="221"/>
        <end position="238"/>
    </location>
</feature>
<dbReference type="Proteomes" id="UP000275267">
    <property type="component" value="Unassembled WGS sequence"/>
</dbReference>
<comment type="caution">
    <text evidence="2">The sequence shown here is derived from an EMBL/GenBank/DDBJ whole genome shotgun (WGS) entry which is preliminary data.</text>
</comment>
<accession>A0A3L6TQQ2</accession>
<proteinExistence type="predicted"/>
<feature type="region of interest" description="Disordered" evidence="1">
    <location>
        <begin position="1"/>
        <end position="56"/>
    </location>
</feature>
<name>A0A3L6TQQ2_PANMI</name>
<evidence type="ECO:0000313" key="3">
    <source>
        <dbReference type="Proteomes" id="UP000275267"/>
    </source>
</evidence>
<keyword evidence="3" id="KW-1185">Reference proteome</keyword>
<feature type="compositionally biased region" description="Basic and acidic residues" evidence="1">
    <location>
        <begin position="243"/>
        <end position="264"/>
    </location>
</feature>
<organism evidence="2 3">
    <name type="scientific">Panicum miliaceum</name>
    <name type="common">Proso millet</name>
    <name type="synonym">Broomcorn millet</name>
    <dbReference type="NCBI Taxonomy" id="4540"/>
    <lineage>
        <taxon>Eukaryota</taxon>
        <taxon>Viridiplantae</taxon>
        <taxon>Streptophyta</taxon>
        <taxon>Embryophyta</taxon>
        <taxon>Tracheophyta</taxon>
        <taxon>Spermatophyta</taxon>
        <taxon>Magnoliopsida</taxon>
        <taxon>Liliopsida</taxon>
        <taxon>Poales</taxon>
        <taxon>Poaceae</taxon>
        <taxon>PACMAD clade</taxon>
        <taxon>Panicoideae</taxon>
        <taxon>Panicodae</taxon>
        <taxon>Paniceae</taxon>
        <taxon>Panicinae</taxon>
        <taxon>Panicum</taxon>
        <taxon>Panicum sect. Panicum</taxon>
    </lineage>
</organism>
<protein>
    <submittedName>
        <fullName evidence="2">Uncharacterized protein</fullName>
    </submittedName>
</protein>
<gene>
    <name evidence="2" type="ORF">C2845_PM01G18900</name>
</gene>
<sequence length="264" mass="27836">MQSSQAMAAELLPGGGSATPPTSTSCSRRPSRRASQPRALHVLFVTPPGRAESRSTRPFVASAAALPRKTPRPTLAHLASAAVVPRARPPRAARRRAAARVRRRMPRHCSPPCCRRGRGRGRPLAVAVVADCRRRASSRQQLAGRPCPRRELPCSHPAAVLPSAACARPPPSACAGGRPFSPIVPELLKDGGRAPARRISTAVVPATGEDGEKEAAAAPRHAARRAQLRAAAGRHCRRGGGQEGRRERGEGGEAGGEREMGREG</sequence>
<feature type="compositionally biased region" description="Low complexity" evidence="1">
    <location>
        <begin position="18"/>
        <end position="39"/>
    </location>
</feature>